<accession>A0A9P9E093</accession>
<feature type="compositionally biased region" description="Acidic residues" evidence="4">
    <location>
        <begin position="799"/>
        <end position="811"/>
    </location>
</feature>
<feature type="region of interest" description="Disordered" evidence="4">
    <location>
        <begin position="1063"/>
        <end position="1086"/>
    </location>
</feature>
<dbReference type="OrthoDB" id="448448at2759"/>
<evidence type="ECO:0000259" key="6">
    <source>
        <dbReference type="PROSITE" id="PS51194"/>
    </source>
</evidence>
<dbReference type="InterPro" id="IPR001650">
    <property type="entry name" value="Helicase_C-like"/>
</dbReference>
<feature type="region of interest" description="Disordered" evidence="4">
    <location>
        <begin position="1"/>
        <end position="66"/>
    </location>
</feature>
<evidence type="ECO:0000256" key="4">
    <source>
        <dbReference type="SAM" id="MobiDB-lite"/>
    </source>
</evidence>
<protein>
    <submittedName>
        <fullName evidence="7">SNF2 family N-terminal domain-containing protein</fullName>
    </submittedName>
</protein>
<dbReference type="Pfam" id="PF00271">
    <property type="entry name" value="Helicase_C"/>
    <property type="match status" value="1"/>
</dbReference>
<dbReference type="InterPro" id="IPR038718">
    <property type="entry name" value="SNF2-like_sf"/>
</dbReference>
<dbReference type="InterPro" id="IPR014001">
    <property type="entry name" value="Helicase_ATP-bd"/>
</dbReference>
<dbReference type="PANTHER" id="PTHR45626:SF16">
    <property type="entry name" value="ATP-DEPENDENT HELICASE ULS1"/>
    <property type="match status" value="1"/>
</dbReference>
<keyword evidence="3" id="KW-0067">ATP-binding</keyword>
<dbReference type="AlphaFoldDB" id="A0A9P9E093"/>
<comment type="caution">
    <text evidence="7">The sequence shown here is derived from an EMBL/GenBank/DDBJ whole genome shotgun (WGS) entry which is preliminary data.</text>
</comment>
<dbReference type="GO" id="GO:0005524">
    <property type="term" value="F:ATP binding"/>
    <property type="evidence" value="ECO:0007669"/>
    <property type="project" value="UniProtKB-KW"/>
</dbReference>
<dbReference type="PROSITE" id="PS51192">
    <property type="entry name" value="HELICASE_ATP_BIND_1"/>
    <property type="match status" value="1"/>
</dbReference>
<feature type="region of interest" description="Disordered" evidence="4">
    <location>
        <begin position="82"/>
        <end position="128"/>
    </location>
</feature>
<proteinExistence type="predicted"/>
<dbReference type="Pfam" id="PF00176">
    <property type="entry name" value="SNF2-rel_dom"/>
    <property type="match status" value="1"/>
</dbReference>
<evidence type="ECO:0000256" key="1">
    <source>
        <dbReference type="ARBA" id="ARBA00022741"/>
    </source>
</evidence>
<dbReference type="PANTHER" id="PTHR45626">
    <property type="entry name" value="TRANSCRIPTION TERMINATION FACTOR 2-RELATED"/>
    <property type="match status" value="1"/>
</dbReference>
<dbReference type="GO" id="GO:0005737">
    <property type="term" value="C:cytoplasm"/>
    <property type="evidence" value="ECO:0007669"/>
    <property type="project" value="TreeGrafter"/>
</dbReference>
<dbReference type="SMART" id="SM00487">
    <property type="entry name" value="DEXDc"/>
    <property type="match status" value="1"/>
</dbReference>
<feature type="region of interest" description="Disordered" evidence="4">
    <location>
        <begin position="799"/>
        <end position="818"/>
    </location>
</feature>
<dbReference type="InterPro" id="IPR027417">
    <property type="entry name" value="P-loop_NTPase"/>
</dbReference>
<dbReference type="GO" id="GO:0016787">
    <property type="term" value="F:hydrolase activity"/>
    <property type="evidence" value="ECO:0007669"/>
    <property type="project" value="UniProtKB-KW"/>
</dbReference>
<dbReference type="SUPFAM" id="SSF52540">
    <property type="entry name" value="P-loop containing nucleoside triphosphate hydrolases"/>
    <property type="match status" value="2"/>
</dbReference>
<feature type="compositionally biased region" description="Polar residues" evidence="4">
    <location>
        <begin position="55"/>
        <end position="66"/>
    </location>
</feature>
<organism evidence="7 8">
    <name type="scientific">Dendryphion nanum</name>
    <dbReference type="NCBI Taxonomy" id="256645"/>
    <lineage>
        <taxon>Eukaryota</taxon>
        <taxon>Fungi</taxon>
        <taxon>Dikarya</taxon>
        <taxon>Ascomycota</taxon>
        <taxon>Pezizomycotina</taxon>
        <taxon>Dothideomycetes</taxon>
        <taxon>Pleosporomycetidae</taxon>
        <taxon>Pleosporales</taxon>
        <taxon>Torulaceae</taxon>
        <taxon>Dendryphion</taxon>
    </lineage>
</organism>
<dbReference type="CDD" id="cd18793">
    <property type="entry name" value="SF2_C_SNF"/>
    <property type="match status" value="1"/>
</dbReference>
<dbReference type="Gene3D" id="3.40.50.10810">
    <property type="entry name" value="Tandem AAA-ATPase domain"/>
    <property type="match status" value="1"/>
</dbReference>
<evidence type="ECO:0000256" key="2">
    <source>
        <dbReference type="ARBA" id="ARBA00022801"/>
    </source>
</evidence>
<evidence type="ECO:0000259" key="5">
    <source>
        <dbReference type="PROSITE" id="PS51192"/>
    </source>
</evidence>
<dbReference type="Proteomes" id="UP000700596">
    <property type="component" value="Unassembled WGS sequence"/>
</dbReference>
<feature type="domain" description="Helicase ATP-binding" evidence="5">
    <location>
        <begin position="439"/>
        <end position="625"/>
    </location>
</feature>
<dbReference type="CDD" id="cd18008">
    <property type="entry name" value="DEXDc_SHPRH-like"/>
    <property type="match status" value="1"/>
</dbReference>
<keyword evidence="8" id="KW-1185">Reference proteome</keyword>
<dbReference type="InterPro" id="IPR049730">
    <property type="entry name" value="SNF2/RAD54-like_C"/>
</dbReference>
<dbReference type="Gene3D" id="3.40.50.300">
    <property type="entry name" value="P-loop containing nucleotide triphosphate hydrolases"/>
    <property type="match status" value="1"/>
</dbReference>
<dbReference type="GO" id="GO:0008094">
    <property type="term" value="F:ATP-dependent activity, acting on DNA"/>
    <property type="evidence" value="ECO:0007669"/>
    <property type="project" value="TreeGrafter"/>
</dbReference>
<dbReference type="PROSITE" id="PS51194">
    <property type="entry name" value="HELICASE_CTER"/>
    <property type="match status" value="1"/>
</dbReference>
<sequence length="1086" mass="121965">MDPALFLNPRAARQQRGEQKQIQAQGQFDPRALLNPRAPPKRAASEAVSDRGRDNSQQAQEQNQYHQTGQVALVERLHNIQHQRTASPAKRVRTDDSPARSVGTSNRSGGGGAFDMTSMNGNPMPNLPTPAPPYPQQSSIDLTMSDDEDDLKVVKDNGSQVICIGRIKQIYIQSHMVPFPDPRKYRGNNGSQTRIKVSFRRGGVERHSAMIMVVDPTGREFGRVDAKTAQGLAPLMDSCKTTGLQWMAMTEPRRKQPNEGPSGSALSTLIALTLQLYCPRKYAHEIGRLLRTKGIQLIDPIVELDRFDYYNPQTAASFSMKEVTHPDFEPIASSAAAGSVAQYAGAVYSLRSVEEVRNDVLNMFDTIVSPENIPECEPNTDIIKTLLKRHQKQALAFMNDKEQVWMDGDEDRKDTLYKCQTRSNGVRFYYHVITGQESNRPPESVRGGILADEMGLGKTLSILSLMTDAKSMQAAIEFSEKTPAPSQASLVPLFINSRATLLICPLSTMVNWKIQIEEHVRENSIKWTHYHGPRNISVQDLADHDLVITTYQVAGADAFDPKKALGHINFFRIVLDEAHTIRNEGTRLSKGTCALAAQRRWAVTGTPVQNRLDDLGALFKFLRIKPFHETSGFNRFIINPFKAADPDIVPKLQLLVSSVTLRRIKDQGHIDLPRKEDLIVKLNFSEDELKLYSWFENDSRRKVNVVASGEKLGGSAYARILKAILYLRLICAHGRNLLGDEALKLTEGMTNDNPMEVEDDQEHSPALNRKAAFEMLELLGQTSTDKCVWNGCNHKILAEDDDNDSESDSDAEETKPEGRSAFKDTFGFMTSCYHLLCPNHAKKINAVWAETVQEGGYVRCQFCEDYIRPSLFELKHSDLEAYEEERERIKKDPKLAKKLGSYTGPHTKTKALLSELEMSKKESMANPNEPPIKSVVFSSWTSHLDLIQIALENHGHTYTRLDGRMNRIARTRALETFAKDPTVHVMLVSIGAGGLGLNLTSANKVYVMEPQFNPAAEAQAVDRVHRLGQTRPVTVKRFIMDNSFELKMLELQRRKKDLADLTMAREKNSKDQASKKRLEDLKSLFR</sequence>
<dbReference type="SMART" id="SM00490">
    <property type="entry name" value="HELICc"/>
    <property type="match status" value="1"/>
</dbReference>
<evidence type="ECO:0000313" key="8">
    <source>
        <dbReference type="Proteomes" id="UP000700596"/>
    </source>
</evidence>
<dbReference type="GO" id="GO:0000724">
    <property type="term" value="P:double-strand break repair via homologous recombination"/>
    <property type="evidence" value="ECO:0007669"/>
    <property type="project" value="TreeGrafter"/>
</dbReference>
<feature type="domain" description="Helicase C-terminal" evidence="6">
    <location>
        <begin position="919"/>
        <end position="1067"/>
    </location>
</feature>
<gene>
    <name evidence="7" type="ORF">B0J11DRAFT_525119</name>
</gene>
<dbReference type="EMBL" id="JAGMWT010000005">
    <property type="protein sequence ID" value="KAH7128513.1"/>
    <property type="molecule type" value="Genomic_DNA"/>
</dbReference>
<evidence type="ECO:0000256" key="3">
    <source>
        <dbReference type="ARBA" id="ARBA00022840"/>
    </source>
</evidence>
<dbReference type="InterPro" id="IPR050628">
    <property type="entry name" value="SNF2_RAD54_helicase_TF"/>
</dbReference>
<dbReference type="InterPro" id="IPR000330">
    <property type="entry name" value="SNF2_N"/>
</dbReference>
<keyword evidence="2" id="KW-0378">Hydrolase</keyword>
<name>A0A9P9E093_9PLEO</name>
<reference evidence="7" key="1">
    <citation type="journal article" date="2021" name="Nat. Commun.">
        <title>Genetic determinants of endophytism in the Arabidopsis root mycobiome.</title>
        <authorList>
            <person name="Mesny F."/>
            <person name="Miyauchi S."/>
            <person name="Thiergart T."/>
            <person name="Pickel B."/>
            <person name="Atanasova L."/>
            <person name="Karlsson M."/>
            <person name="Huettel B."/>
            <person name="Barry K.W."/>
            <person name="Haridas S."/>
            <person name="Chen C."/>
            <person name="Bauer D."/>
            <person name="Andreopoulos W."/>
            <person name="Pangilinan J."/>
            <person name="LaButti K."/>
            <person name="Riley R."/>
            <person name="Lipzen A."/>
            <person name="Clum A."/>
            <person name="Drula E."/>
            <person name="Henrissat B."/>
            <person name="Kohler A."/>
            <person name="Grigoriev I.V."/>
            <person name="Martin F.M."/>
            <person name="Hacquard S."/>
        </authorList>
    </citation>
    <scope>NUCLEOTIDE SEQUENCE</scope>
    <source>
        <strain evidence="7">MPI-CAGE-CH-0243</strain>
    </source>
</reference>
<keyword evidence="1" id="KW-0547">Nucleotide-binding</keyword>
<dbReference type="GO" id="GO:0005634">
    <property type="term" value="C:nucleus"/>
    <property type="evidence" value="ECO:0007669"/>
    <property type="project" value="TreeGrafter"/>
</dbReference>
<evidence type="ECO:0000313" key="7">
    <source>
        <dbReference type="EMBL" id="KAH7128513.1"/>
    </source>
</evidence>